<gene>
    <name evidence="1" type="ORF">RPERSI_LOCUS25107</name>
</gene>
<dbReference type="Proteomes" id="UP000789920">
    <property type="component" value="Unassembled WGS sequence"/>
</dbReference>
<organism evidence="1 2">
    <name type="scientific">Racocetra persica</name>
    <dbReference type="NCBI Taxonomy" id="160502"/>
    <lineage>
        <taxon>Eukaryota</taxon>
        <taxon>Fungi</taxon>
        <taxon>Fungi incertae sedis</taxon>
        <taxon>Mucoromycota</taxon>
        <taxon>Glomeromycotina</taxon>
        <taxon>Glomeromycetes</taxon>
        <taxon>Diversisporales</taxon>
        <taxon>Gigasporaceae</taxon>
        <taxon>Racocetra</taxon>
    </lineage>
</organism>
<sequence length="113" mass="13197">SSYNDYYRGNGNPGSKRDVQDPSDNEKREPGKPKPSIYYRPYVSERDVQDPSDNEKREPRKTNPTIYYRPYVSERDVQDPSDTEKREPRKSSSAPNPTLNVVPKQIKLHELQE</sequence>
<comment type="caution">
    <text evidence="1">The sequence shown here is derived from an EMBL/GenBank/DDBJ whole genome shotgun (WGS) entry which is preliminary data.</text>
</comment>
<evidence type="ECO:0000313" key="1">
    <source>
        <dbReference type="EMBL" id="CAG8819303.1"/>
    </source>
</evidence>
<name>A0ACA9S102_9GLOM</name>
<proteinExistence type="predicted"/>
<keyword evidence="2" id="KW-1185">Reference proteome</keyword>
<evidence type="ECO:0000313" key="2">
    <source>
        <dbReference type="Proteomes" id="UP000789920"/>
    </source>
</evidence>
<feature type="non-terminal residue" evidence="1">
    <location>
        <position position="1"/>
    </location>
</feature>
<protein>
    <submittedName>
        <fullName evidence="1">4105_t:CDS:1</fullName>
    </submittedName>
</protein>
<accession>A0ACA9S102</accession>
<dbReference type="EMBL" id="CAJVQC010082129">
    <property type="protein sequence ID" value="CAG8819303.1"/>
    <property type="molecule type" value="Genomic_DNA"/>
</dbReference>
<reference evidence="1" key="1">
    <citation type="submission" date="2021-06" db="EMBL/GenBank/DDBJ databases">
        <authorList>
            <person name="Kallberg Y."/>
            <person name="Tangrot J."/>
            <person name="Rosling A."/>
        </authorList>
    </citation>
    <scope>NUCLEOTIDE SEQUENCE</scope>
    <source>
        <strain evidence="1">MA461A</strain>
    </source>
</reference>